<keyword evidence="1" id="KW-0812">Transmembrane</keyword>
<feature type="transmembrane region" description="Helical" evidence="1">
    <location>
        <begin position="104"/>
        <end position="125"/>
    </location>
</feature>
<evidence type="ECO:0008006" key="4">
    <source>
        <dbReference type="Google" id="ProtNLM"/>
    </source>
</evidence>
<organism evidence="2 3">
    <name type="scientific">Candidatus Tagabacteria bacterium RIFCSPLOWO2_01_FULL_42_9</name>
    <dbReference type="NCBI Taxonomy" id="1802296"/>
    <lineage>
        <taxon>Bacteria</taxon>
        <taxon>Candidatus Tagaibacteriota</taxon>
    </lineage>
</organism>
<name>A0A1G2LT39_9BACT</name>
<dbReference type="Proteomes" id="UP000178116">
    <property type="component" value="Unassembled WGS sequence"/>
</dbReference>
<sequence>MVGTTTLGALGVVVGGPVQSSLGGNNYWFWNINFEDGPDGWVAESTLKSAPAPVKEIVAEENIAEPLTDEETTVAEKMPVEEAATEEMLAQVSAIDKDSGLKPLMGSVIIGIALFLGLIFSSIIISRTLRKK</sequence>
<evidence type="ECO:0000313" key="3">
    <source>
        <dbReference type="Proteomes" id="UP000178116"/>
    </source>
</evidence>
<reference evidence="2 3" key="1">
    <citation type="journal article" date="2016" name="Nat. Commun.">
        <title>Thousands of microbial genomes shed light on interconnected biogeochemical processes in an aquifer system.</title>
        <authorList>
            <person name="Anantharaman K."/>
            <person name="Brown C.T."/>
            <person name="Hug L.A."/>
            <person name="Sharon I."/>
            <person name="Castelle C.J."/>
            <person name="Probst A.J."/>
            <person name="Thomas B.C."/>
            <person name="Singh A."/>
            <person name="Wilkins M.J."/>
            <person name="Karaoz U."/>
            <person name="Brodie E.L."/>
            <person name="Williams K.H."/>
            <person name="Hubbard S.S."/>
            <person name="Banfield J.F."/>
        </authorList>
    </citation>
    <scope>NUCLEOTIDE SEQUENCE [LARGE SCALE GENOMIC DNA]</scope>
</reference>
<dbReference type="EMBL" id="MHRA01000041">
    <property type="protein sequence ID" value="OHA14815.1"/>
    <property type="molecule type" value="Genomic_DNA"/>
</dbReference>
<evidence type="ECO:0000256" key="1">
    <source>
        <dbReference type="SAM" id="Phobius"/>
    </source>
</evidence>
<gene>
    <name evidence="2" type="ORF">A3A10_02650</name>
</gene>
<protein>
    <recommendedName>
        <fullName evidence="4">SH3b domain-containing protein</fullName>
    </recommendedName>
</protein>
<keyword evidence="1" id="KW-1133">Transmembrane helix</keyword>
<dbReference type="AlphaFoldDB" id="A0A1G2LT39"/>
<keyword evidence="1" id="KW-0472">Membrane</keyword>
<proteinExistence type="predicted"/>
<comment type="caution">
    <text evidence="2">The sequence shown here is derived from an EMBL/GenBank/DDBJ whole genome shotgun (WGS) entry which is preliminary data.</text>
</comment>
<evidence type="ECO:0000313" key="2">
    <source>
        <dbReference type="EMBL" id="OHA14815.1"/>
    </source>
</evidence>
<accession>A0A1G2LT39</accession>